<keyword evidence="2" id="KW-1185">Reference proteome</keyword>
<organism evidence="1 2">
    <name type="scientific">Saezia sanguinis</name>
    <dbReference type="NCBI Taxonomy" id="1965230"/>
    <lineage>
        <taxon>Bacteria</taxon>
        <taxon>Pseudomonadati</taxon>
        <taxon>Pseudomonadota</taxon>
        <taxon>Betaproteobacteria</taxon>
        <taxon>Burkholderiales</taxon>
        <taxon>Saeziaceae</taxon>
        <taxon>Saezia</taxon>
    </lineage>
</organism>
<dbReference type="EMBL" id="PQSP01000003">
    <property type="protein sequence ID" value="RUS66687.1"/>
    <property type="molecule type" value="Genomic_DNA"/>
</dbReference>
<protein>
    <submittedName>
        <fullName evidence="1">Uncharacterized protein</fullName>
    </submittedName>
</protein>
<evidence type="ECO:0000313" key="2">
    <source>
        <dbReference type="Proteomes" id="UP000286947"/>
    </source>
</evidence>
<comment type="caution">
    <text evidence="1">The sequence shown here is derived from an EMBL/GenBank/DDBJ whole genome shotgun (WGS) entry which is preliminary data.</text>
</comment>
<reference evidence="1 2" key="1">
    <citation type="submission" date="2018-01" db="EMBL/GenBank/DDBJ databases">
        <title>Saezia sanguinis gen. nov., sp. nov., in the order Burkholderiales isolated from human blood.</title>
        <authorList>
            <person name="Medina-Pascual M.J."/>
            <person name="Valdezate S."/>
            <person name="Monzon S."/>
            <person name="Cuesta I."/>
            <person name="Carrasco G."/>
            <person name="Villalon P."/>
            <person name="Saez-Nieto J.A."/>
        </authorList>
    </citation>
    <scope>NUCLEOTIDE SEQUENCE [LARGE SCALE GENOMIC DNA]</scope>
    <source>
        <strain evidence="1 2">CNM695-12</strain>
    </source>
</reference>
<gene>
    <name evidence="1" type="ORF">CUZ56_01477</name>
</gene>
<accession>A0A433SD65</accession>
<dbReference type="Proteomes" id="UP000286947">
    <property type="component" value="Unassembled WGS sequence"/>
</dbReference>
<proteinExistence type="predicted"/>
<sequence length="51" mass="5137">MNCCIGIDLRICAGGVGGKIFTGKGDFAAGRVAAIGGVEPHSDINRRTCGT</sequence>
<name>A0A433SD65_9BURK</name>
<dbReference type="AlphaFoldDB" id="A0A433SD65"/>
<evidence type="ECO:0000313" key="1">
    <source>
        <dbReference type="EMBL" id="RUS66687.1"/>
    </source>
</evidence>